<reference evidence="2 3" key="1">
    <citation type="submission" date="2020-02" db="EMBL/GenBank/DDBJ databases">
        <title>Fructobacillus sp. isolated from paper mulberry of Taiwan.</title>
        <authorList>
            <person name="Lin S.-T."/>
        </authorList>
    </citation>
    <scope>NUCLEOTIDE SEQUENCE [LARGE SCALE GENOMIC DNA]</scope>
    <source>
        <strain evidence="2 3">M1-21</strain>
    </source>
</reference>
<comment type="caution">
    <text evidence="2">The sequence shown here is derived from an EMBL/GenBank/DDBJ whole genome shotgun (WGS) entry which is preliminary data.</text>
</comment>
<dbReference type="EMBL" id="JAAMFJ010000001">
    <property type="protein sequence ID" value="MBS9335685.1"/>
    <property type="molecule type" value="Genomic_DNA"/>
</dbReference>
<keyword evidence="1" id="KW-1133">Transmembrane helix</keyword>
<feature type="transmembrane region" description="Helical" evidence="1">
    <location>
        <begin position="88"/>
        <end position="112"/>
    </location>
</feature>
<dbReference type="RefSeq" id="WP_213792263.1">
    <property type="nucleotide sequence ID" value="NZ_JAAMFJ010000001.1"/>
</dbReference>
<feature type="transmembrane region" description="Helical" evidence="1">
    <location>
        <begin position="12"/>
        <end position="35"/>
    </location>
</feature>
<feature type="transmembrane region" description="Helical" evidence="1">
    <location>
        <begin position="47"/>
        <end position="68"/>
    </location>
</feature>
<gene>
    <name evidence="2" type="ORF">G6R28_00345</name>
</gene>
<accession>A0ABS5QRD5</accession>
<dbReference type="Proteomes" id="UP000735205">
    <property type="component" value="Unassembled WGS sequence"/>
</dbReference>
<protein>
    <submittedName>
        <fullName evidence="2">Uncharacterized protein</fullName>
    </submittedName>
</protein>
<evidence type="ECO:0000313" key="2">
    <source>
        <dbReference type="EMBL" id="MBS9335685.1"/>
    </source>
</evidence>
<keyword evidence="1" id="KW-0812">Transmembrane</keyword>
<feature type="transmembrane region" description="Helical" evidence="1">
    <location>
        <begin position="204"/>
        <end position="222"/>
    </location>
</feature>
<evidence type="ECO:0000256" key="1">
    <source>
        <dbReference type="SAM" id="Phobius"/>
    </source>
</evidence>
<feature type="transmembrane region" description="Helical" evidence="1">
    <location>
        <begin position="155"/>
        <end position="174"/>
    </location>
</feature>
<keyword evidence="3" id="KW-1185">Reference proteome</keyword>
<name>A0ABS5QRD5_9LACO</name>
<proteinExistence type="predicted"/>
<keyword evidence="1" id="KW-0472">Membrane</keyword>
<evidence type="ECO:0000313" key="3">
    <source>
        <dbReference type="Proteomes" id="UP000735205"/>
    </source>
</evidence>
<sequence>MLVKTLAKNLSIFSNWQTILVTFLLEPFFTVLFYTLLTNQRILGDGLWPYLSLMMMIQSIVVMAQLLVKARDNGLLKEVFGTVFALRLFLLTAIQITFLIAAGQGVVLYLLFSLTGQFIGLSFSLLCWLVLSLCFAILFGLLVSLPFLRGENPFFGSNLLVACLPIVSATLAPISHYPDWLAWLSRLLPFWLLQAGLEGSTAEMAWLGLYGLLLLALLFVLLKKQLNRD</sequence>
<feature type="transmembrane region" description="Helical" evidence="1">
    <location>
        <begin position="118"/>
        <end position="143"/>
    </location>
</feature>
<organism evidence="2 3">
    <name type="scientific">Fructobacillus papyrifericola</name>
    <dbReference type="NCBI Taxonomy" id="2713172"/>
    <lineage>
        <taxon>Bacteria</taxon>
        <taxon>Bacillati</taxon>
        <taxon>Bacillota</taxon>
        <taxon>Bacilli</taxon>
        <taxon>Lactobacillales</taxon>
        <taxon>Lactobacillaceae</taxon>
        <taxon>Fructobacillus</taxon>
    </lineage>
</organism>